<keyword evidence="2" id="KW-0520">NAD</keyword>
<evidence type="ECO:0000313" key="7">
    <source>
        <dbReference type="Proteomes" id="UP000515317"/>
    </source>
</evidence>
<organism evidence="6 7">
    <name type="scientific">Terrihabitans soli</name>
    <dbReference type="NCBI Taxonomy" id="708113"/>
    <lineage>
        <taxon>Bacteria</taxon>
        <taxon>Pseudomonadati</taxon>
        <taxon>Pseudomonadota</taxon>
        <taxon>Alphaproteobacteria</taxon>
        <taxon>Hyphomicrobiales</taxon>
        <taxon>Terrihabitans</taxon>
    </lineage>
</organism>
<dbReference type="Pfam" id="PF14833">
    <property type="entry name" value="NAD_binding_11"/>
    <property type="match status" value="1"/>
</dbReference>
<dbReference type="Pfam" id="PF03446">
    <property type="entry name" value="NAD_binding_2"/>
    <property type="match status" value="1"/>
</dbReference>
<dbReference type="PANTHER" id="PTHR43060:SF15">
    <property type="entry name" value="3-HYDROXYISOBUTYRATE DEHYDROGENASE-LIKE 1, MITOCHONDRIAL-RELATED"/>
    <property type="match status" value="1"/>
</dbReference>
<evidence type="ECO:0000259" key="5">
    <source>
        <dbReference type="Pfam" id="PF14833"/>
    </source>
</evidence>
<dbReference type="PIRSF" id="PIRSF000103">
    <property type="entry name" value="HIBADH"/>
    <property type="match status" value="1"/>
</dbReference>
<dbReference type="Gene3D" id="3.40.50.720">
    <property type="entry name" value="NAD(P)-binding Rossmann-like Domain"/>
    <property type="match status" value="1"/>
</dbReference>
<dbReference type="SUPFAM" id="SSF51735">
    <property type="entry name" value="NAD(P)-binding Rossmann-fold domains"/>
    <property type="match status" value="1"/>
</dbReference>
<dbReference type="Proteomes" id="UP000515317">
    <property type="component" value="Chromosome"/>
</dbReference>
<dbReference type="InterPro" id="IPR029154">
    <property type="entry name" value="HIBADH-like_NADP-bd"/>
</dbReference>
<name>A0A6S6QV52_9HYPH</name>
<dbReference type="InterPro" id="IPR013328">
    <property type="entry name" value="6PGD_dom2"/>
</dbReference>
<evidence type="ECO:0000313" key="6">
    <source>
        <dbReference type="EMBL" id="BCJ91455.1"/>
    </source>
</evidence>
<dbReference type="SUPFAM" id="SSF48179">
    <property type="entry name" value="6-phosphogluconate dehydrogenase C-terminal domain-like"/>
    <property type="match status" value="1"/>
</dbReference>
<feature type="active site" evidence="3">
    <location>
        <position position="172"/>
    </location>
</feature>
<evidence type="ECO:0000256" key="2">
    <source>
        <dbReference type="ARBA" id="ARBA00023027"/>
    </source>
</evidence>
<dbReference type="GO" id="GO:0016491">
    <property type="term" value="F:oxidoreductase activity"/>
    <property type="evidence" value="ECO:0007669"/>
    <property type="project" value="UniProtKB-KW"/>
</dbReference>
<dbReference type="EMBL" id="AP023361">
    <property type="protein sequence ID" value="BCJ91455.1"/>
    <property type="molecule type" value="Genomic_DNA"/>
</dbReference>
<dbReference type="GO" id="GO:0051287">
    <property type="term" value="F:NAD binding"/>
    <property type="evidence" value="ECO:0007669"/>
    <property type="project" value="InterPro"/>
</dbReference>
<dbReference type="KEGG" id="tso:IZ6_21900"/>
<evidence type="ECO:0000259" key="4">
    <source>
        <dbReference type="Pfam" id="PF03446"/>
    </source>
</evidence>
<proteinExistence type="predicted"/>
<feature type="domain" description="6-phosphogluconate dehydrogenase NADP-binding" evidence="4">
    <location>
        <begin position="6"/>
        <end position="161"/>
    </location>
</feature>
<sequence>MSTSLKIALLGTGLMGAPMARRLLGAGFPLTVWNRSIEKAEALKADGAKVAVSAAEAVSEADFAITMLDNGAVVTEVLFGLGVAEALPKGSVLIDMSSIPPSVARDHAARLAKEGRFHLDAPVSGGTVGAAAGTLAIMAGGPEDVFKRAQPVFAPMGRAIRVGPSGAGQISKLANQTIVGITIGAVAEALLLAERGGADPKAVREAIRGGFAESRILEVHGKRMVDREFIPGARSTTQIKDLETILATAREIGFEMPLSKEVYARYLDLRDRLGGGDLDHAALFLQLDNPPT</sequence>
<evidence type="ECO:0000256" key="1">
    <source>
        <dbReference type="ARBA" id="ARBA00023002"/>
    </source>
</evidence>
<dbReference type="PANTHER" id="PTHR43060">
    <property type="entry name" value="3-HYDROXYISOBUTYRATE DEHYDROGENASE-LIKE 1, MITOCHONDRIAL-RELATED"/>
    <property type="match status" value="1"/>
</dbReference>
<accession>A0A6S6QV52</accession>
<dbReference type="Gene3D" id="1.10.1040.10">
    <property type="entry name" value="N-(1-d-carboxylethyl)-l-norvaline Dehydrogenase, domain 2"/>
    <property type="match status" value="1"/>
</dbReference>
<dbReference type="InterPro" id="IPR015815">
    <property type="entry name" value="HIBADH-related"/>
</dbReference>
<dbReference type="InterPro" id="IPR036291">
    <property type="entry name" value="NAD(P)-bd_dom_sf"/>
</dbReference>
<reference evidence="6 7" key="1">
    <citation type="submission" date="2020-08" db="EMBL/GenBank/DDBJ databases">
        <title>Genome sequence of Rhizobiales bacterium strain IZ6.</title>
        <authorList>
            <person name="Nakai R."/>
            <person name="Naganuma T."/>
        </authorList>
    </citation>
    <scope>NUCLEOTIDE SEQUENCE [LARGE SCALE GENOMIC DNA]</scope>
    <source>
        <strain evidence="6 7">IZ6</strain>
    </source>
</reference>
<protein>
    <submittedName>
        <fullName evidence="6">Dehydrogenase</fullName>
    </submittedName>
</protein>
<keyword evidence="7" id="KW-1185">Reference proteome</keyword>
<dbReference type="RefSeq" id="WP_222875101.1">
    <property type="nucleotide sequence ID" value="NZ_AP023361.1"/>
</dbReference>
<gene>
    <name evidence="6" type="ORF">IZ6_21900</name>
</gene>
<feature type="domain" description="3-hydroxyisobutyrate dehydrogenase-like NAD-binding" evidence="5">
    <location>
        <begin position="166"/>
        <end position="283"/>
    </location>
</feature>
<dbReference type="InterPro" id="IPR006115">
    <property type="entry name" value="6PGDH_NADP-bd"/>
</dbReference>
<dbReference type="AlphaFoldDB" id="A0A6S6QV52"/>
<dbReference type="InterPro" id="IPR008927">
    <property type="entry name" value="6-PGluconate_DH-like_C_sf"/>
</dbReference>
<dbReference type="GO" id="GO:0050661">
    <property type="term" value="F:NADP binding"/>
    <property type="evidence" value="ECO:0007669"/>
    <property type="project" value="InterPro"/>
</dbReference>
<keyword evidence="1" id="KW-0560">Oxidoreductase</keyword>
<evidence type="ECO:0000256" key="3">
    <source>
        <dbReference type="PIRSR" id="PIRSR000103-1"/>
    </source>
</evidence>